<dbReference type="Pfam" id="PF01594">
    <property type="entry name" value="AI-2E_transport"/>
    <property type="match status" value="1"/>
</dbReference>
<feature type="compositionally biased region" description="Basic and acidic residues" evidence="8">
    <location>
        <begin position="614"/>
        <end position="635"/>
    </location>
</feature>
<dbReference type="AlphaFoldDB" id="A0A494Y9L9"/>
<keyword evidence="7 9" id="KW-0472">Membrane</keyword>
<keyword evidence="3" id="KW-0813">Transport</keyword>
<protein>
    <submittedName>
        <fullName evidence="10">AI-2E family transporter</fullName>
    </submittedName>
</protein>
<keyword evidence="6 9" id="KW-1133">Transmembrane helix</keyword>
<feature type="transmembrane region" description="Helical" evidence="9">
    <location>
        <begin position="276"/>
        <end position="295"/>
    </location>
</feature>
<evidence type="ECO:0000256" key="2">
    <source>
        <dbReference type="ARBA" id="ARBA00009773"/>
    </source>
</evidence>
<evidence type="ECO:0000256" key="3">
    <source>
        <dbReference type="ARBA" id="ARBA00022448"/>
    </source>
</evidence>
<evidence type="ECO:0000256" key="4">
    <source>
        <dbReference type="ARBA" id="ARBA00022475"/>
    </source>
</evidence>
<evidence type="ECO:0000256" key="6">
    <source>
        <dbReference type="ARBA" id="ARBA00022989"/>
    </source>
</evidence>
<sequence length="649" mass="69814">MATVIIVCALYFGRTVLIPITLAILLSFLLAPLVDGLRSIGLGRIPAVISAIVFALLVVLGVGGLIGVQVAQLASSLPRYQATIEDKIETVQEKTLGRADDLLTRAAHALKESGQHVQDSTTPGPNDADTDVRPLPVEVHERHASPLELAQRYLSPVFDPLATSGIVLVVAIFILIQRGDLRDRLIRLVGSSDLHRTTTALDEAARRLSRYFVAQLSMNAGVGLVIALGLVVMGVPGALLFGVLAALLRFVPYVGSWLAAAAAAILAAAVQPNWTLFVWTIVLFGFIEILASQVIEPVLYGHSSGLSPFAVIVAAIFWSWIWGPIGLILSTPLTLCLVILGRHVDRLQFLEVLFGDRPALTPDENFYQRILAGDPDEALAQAEVLLRENALTAYYDEVSIKGLRLAYNDMARGVVTETQLRRIKQATRDLIEGLEDVADRSAHVTQAGEGPAIGDLLPERLEGAPRAAPASVPEHTAARRAVLCISGRGELDELMVSIAMQLLRKHGLDVTHVASDTLPRDSQAVEQVVRAEVICILSFDAEYLPFYLRYLTRRIEQRVPDATVVFGLGRDWAPSMPKASGPLADLGNANLVATLRELIEACVLAAQLGPGERLPVRPRDADPEADGERDAERDAAAGAASATAHATSH</sequence>
<reference evidence="10 11" key="1">
    <citation type="submission" date="2018-10" db="EMBL/GenBank/DDBJ databases">
        <title>Robbsia sp. DHC34, isolated from soil.</title>
        <authorList>
            <person name="Gao Z.-H."/>
            <person name="Qiu L.-H."/>
        </authorList>
    </citation>
    <scope>NUCLEOTIDE SEQUENCE [LARGE SCALE GENOMIC DNA]</scope>
    <source>
        <strain evidence="10 11">DHC34</strain>
    </source>
</reference>
<feature type="transmembrane region" description="Helical" evidence="9">
    <location>
        <begin position="307"/>
        <end position="340"/>
    </location>
</feature>
<feature type="transmembrane region" description="Helical" evidence="9">
    <location>
        <begin position="157"/>
        <end position="176"/>
    </location>
</feature>
<dbReference type="InterPro" id="IPR002549">
    <property type="entry name" value="AI-2E-like"/>
</dbReference>
<feature type="compositionally biased region" description="Low complexity" evidence="8">
    <location>
        <begin position="636"/>
        <end position="649"/>
    </location>
</feature>
<keyword evidence="5 9" id="KW-0812">Transmembrane</keyword>
<dbReference type="OrthoDB" id="9816139at2"/>
<keyword evidence="11" id="KW-1185">Reference proteome</keyword>
<feature type="transmembrane region" description="Helical" evidence="9">
    <location>
        <begin position="45"/>
        <end position="68"/>
    </location>
</feature>
<proteinExistence type="inferred from homology"/>
<feature type="transmembrane region" description="Helical" evidence="9">
    <location>
        <begin position="216"/>
        <end position="244"/>
    </location>
</feature>
<evidence type="ECO:0000313" key="11">
    <source>
        <dbReference type="Proteomes" id="UP000270342"/>
    </source>
</evidence>
<dbReference type="GO" id="GO:0005886">
    <property type="term" value="C:plasma membrane"/>
    <property type="evidence" value="ECO:0007669"/>
    <property type="project" value="UniProtKB-SubCell"/>
</dbReference>
<evidence type="ECO:0000313" key="10">
    <source>
        <dbReference type="EMBL" id="RKP59371.1"/>
    </source>
</evidence>
<evidence type="ECO:0000256" key="9">
    <source>
        <dbReference type="SAM" id="Phobius"/>
    </source>
</evidence>
<dbReference type="EMBL" id="RBZU01000001">
    <property type="protein sequence ID" value="RKP59371.1"/>
    <property type="molecule type" value="Genomic_DNA"/>
</dbReference>
<feature type="transmembrane region" description="Helical" evidence="9">
    <location>
        <begin position="12"/>
        <end position="33"/>
    </location>
</feature>
<organism evidence="10 11">
    <name type="scientific">Pararobbsia silviterrae</name>
    <dbReference type="NCBI Taxonomy" id="1792498"/>
    <lineage>
        <taxon>Bacteria</taxon>
        <taxon>Pseudomonadati</taxon>
        <taxon>Pseudomonadota</taxon>
        <taxon>Betaproteobacteria</taxon>
        <taxon>Burkholderiales</taxon>
        <taxon>Burkholderiaceae</taxon>
        <taxon>Pararobbsia</taxon>
    </lineage>
</organism>
<keyword evidence="4" id="KW-1003">Cell membrane</keyword>
<comment type="subcellular location">
    <subcellularLocation>
        <location evidence="1">Cell membrane</location>
        <topology evidence="1">Multi-pass membrane protein</topology>
    </subcellularLocation>
</comment>
<feature type="region of interest" description="Disordered" evidence="8">
    <location>
        <begin position="613"/>
        <end position="649"/>
    </location>
</feature>
<accession>A0A494Y9L9</accession>
<evidence type="ECO:0000256" key="7">
    <source>
        <dbReference type="ARBA" id="ARBA00023136"/>
    </source>
</evidence>
<gene>
    <name evidence="10" type="ORF">D7S86_01890</name>
</gene>
<evidence type="ECO:0000256" key="8">
    <source>
        <dbReference type="SAM" id="MobiDB-lite"/>
    </source>
</evidence>
<comment type="similarity">
    <text evidence="2">Belongs to the autoinducer-2 exporter (AI-2E) (TC 2.A.86) family.</text>
</comment>
<evidence type="ECO:0000256" key="1">
    <source>
        <dbReference type="ARBA" id="ARBA00004651"/>
    </source>
</evidence>
<feature type="transmembrane region" description="Helical" evidence="9">
    <location>
        <begin position="250"/>
        <end position="269"/>
    </location>
</feature>
<comment type="caution">
    <text evidence="10">The sequence shown here is derived from an EMBL/GenBank/DDBJ whole genome shotgun (WGS) entry which is preliminary data.</text>
</comment>
<name>A0A494Y9L9_9BURK</name>
<dbReference type="PANTHER" id="PTHR21716">
    <property type="entry name" value="TRANSMEMBRANE PROTEIN"/>
    <property type="match status" value="1"/>
</dbReference>
<dbReference type="Proteomes" id="UP000270342">
    <property type="component" value="Unassembled WGS sequence"/>
</dbReference>
<evidence type="ECO:0000256" key="5">
    <source>
        <dbReference type="ARBA" id="ARBA00022692"/>
    </source>
</evidence>
<dbReference type="PANTHER" id="PTHR21716:SF53">
    <property type="entry name" value="PERMEASE PERM-RELATED"/>
    <property type="match status" value="1"/>
</dbReference>